<dbReference type="EMBL" id="PFAK01000031">
    <property type="protein sequence ID" value="PIR96281.1"/>
    <property type="molecule type" value="Genomic_DNA"/>
</dbReference>
<gene>
    <name evidence="1" type="ORF">COT92_01940</name>
</gene>
<dbReference type="AlphaFoldDB" id="A0A2H0VB41"/>
<proteinExistence type="predicted"/>
<dbReference type="Proteomes" id="UP000230922">
    <property type="component" value="Unassembled WGS sequence"/>
</dbReference>
<comment type="caution">
    <text evidence="1">The sequence shown here is derived from an EMBL/GenBank/DDBJ whole genome shotgun (WGS) entry which is preliminary data.</text>
</comment>
<protein>
    <recommendedName>
        <fullName evidence="3">DUF4157 domain-containing protein</fullName>
    </recommendedName>
</protein>
<evidence type="ECO:0000313" key="2">
    <source>
        <dbReference type="Proteomes" id="UP000230922"/>
    </source>
</evidence>
<evidence type="ECO:0000313" key="1">
    <source>
        <dbReference type="EMBL" id="PIR96281.1"/>
    </source>
</evidence>
<organism evidence="1 2">
    <name type="scientific">Candidatus Doudnabacteria bacterium CG10_big_fil_rev_8_21_14_0_10_42_18</name>
    <dbReference type="NCBI Taxonomy" id="1974552"/>
    <lineage>
        <taxon>Bacteria</taxon>
        <taxon>Candidatus Doudnaibacteriota</taxon>
    </lineage>
</organism>
<accession>A0A2H0VB41</accession>
<evidence type="ECO:0008006" key="3">
    <source>
        <dbReference type="Google" id="ProtNLM"/>
    </source>
</evidence>
<name>A0A2H0VB41_9BACT</name>
<reference evidence="2" key="1">
    <citation type="submission" date="2017-09" db="EMBL/GenBank/DDBJ databases">
        <title>Depth-based differentiation of microbial function through sediment-hosted aquifers and enrichment of novel symbionts in the deep terrestrial subsurface.</title>
        <authorList>
            <person name="Probst A.J."/>
            <person name="Ladd B."/>
            <person name="Jarett J.K."/>
            <person name="Geller-Mcgrath D.E."/>
            <person name="Sieber C.M.K."/>
            <person name="Emerson J.B."/>
            <person name="Anantharaman K."/>
            <person name="Thomas B.C."/>
            <person name="Malmstrom R."/>
            <person name="Stieglmeier M."/>
            <person name="Klingl A."/>
            <person name="Woyke T."/>
            <person name="Ryan C.M."/>
            <person name="Banfield J.F."/>
        </authorList>
    </citation>
    <scope>NUCLEOTIDE SEQUENCE [LARGE SCALE GENOMIC DNA]</scope>
</reference>
<sequence>MSQNKFVSMLGLLLNAPWTLLGLAIAALSIPKRTLVKKDALALVIDVRRIWLVEPFHGKPVKGFTLGNCVLRSDFAIINTINHELIHVRQFTKFPLVFPFLYLFDSIKKWSR</sequence>